<evidence type="ECO:0000313" key="2">
    <source>
        <dbReference type="EMBL" id="MFC4554573.1"/>
    </source>
</evidence>
<dbReference type="RefSeq" id="WP_122825155.1">
    <property type="nucleotide sequence ID" value="NZ_CP033325.1"/>
</dbReference>
<gene>
    <name evidence="2" type="ORF">ACFO3F_04870</name>
</gene>
<sequence length="153" mass="16754">MRTDDFSQAPPIGQAQAMFVSGTRLSSPRAWLRHARAHAALAARMRTAPGYRGHRRYWQPPATLGTIGWFATEEDLLRFARTGAHRGLADWAAGRSAATGSWVRVYAAETSGYTNGVWRAEGDVMAHIERFTPVGGETVGPPVRRAARGPREP</sequence>
<accession>A0ABV9D8M3</accession>
<proteinExistence type="predicted"/>
<name>A0ABV9D8M3_9MICO</name>
<evidence type="ECO:0000256" key="1">
    <source>
        <dbReference type="SAM" id="MobiDB-lite"/>
    </source>
</evidence>
<reference evidence="3" key="1">
    <citation type="journal article" date="2019" name="Int. J. Syst. Evol. Microbiol.">
        <title>The Global Catalogue of Microorganisms (GCM) 10K type strain sequencing project: providing services to taxonomists for standard genome sequencing and annotation.</title>
        <authorList>
            <consortium name="The Broad Institute Genomics Platform"/>
            <consortium name="The Broad Institute Genome Sequencing Center for Infectious Disease"/>
            <person name="Wu L."/>
            <person name="Ma J."/>
        </authorList>
    </citation>
    <scope>NUCLEOTIDE SEQUENCE [LARGE SCALE GENOMIC DNA]</scope>
    <source>
        <strain evidence="3">JCM 3369</strain>
    </source>
</reference>
<evidence type="ECO:0000313" key="3">
    <source>
        <dbReference type="Proteomes" id="UP001595955"/>
    </source>
</evidence>
<protein>
    <submittedName>
        <fullName evidence="2">DUF4188 domain-containing protein</fullName>
    </submittedName>
</protein>
<dbReference type="Proteomes" id="UP001595955">
    <property type="component" value="Unassembled WGS sequence"/>
</dbReference>
<keyword evidence="3" id="KW-1185">Reference proteome</keyword>
<feature type="region of interest" description="Disordered" evidence="1">
    <location>
        <begin position="133"/>
        <end position="153"/>
    </location>
</feature>
<organism evidence="2 3">
    <name type="scientific">Georgenia faecalis</name>
    <dbReference type="NCBI Taxonomy" id="2483799"/>
    <lineage>
        <taxon>Bacteria</taxon>
        <taxon>Bacillati</taxon>
        <taxon>Actinomycetota</taxon>
        <taxon>Actinomycetes</taxon>
        <taxon>Micrococcales</taxon>
        <taxon>Bogoriellaceae</taxon>
        <taxon>Georgenia</taxon>
    </lineage>
</organism>
<comment type="caution">
    <text evidence="2">The sequence shown here is derived from an EMBL/GenBank/DDBJ whole genome shotgun (WGS) entry which is preliminary data.</text>
</comment>
<dbReference type="EMBL" id="JBHSGF010000003">
    <property type="protein sequence ID" value="MFC4554573.1"/>
    <property type="molecule type" value="Genomic_DNA"/>
</dbReference>